<dbReference type="SUPFAM" id="SSF54897">
    <property type="entry name" value="Protease propeptides/inhibitors"/>
    <property type="match status" value="1"/>
</dbReference>
<dbReference type="InterPro" id="IPR037045">
    <property type="entry name" value="S8pro/Inhibitor_I9_sf"/>
</dbReference>
<dbReference type="PANTHER" id="PTHR28288:SF2">
    <property type="entry name" value="PROTEASE B INHIBITOR 2"/>
    <property type="match status" value="1"/>
</dbReference>
<sequence>LSDSVNRARMRLVGLVIKRVCQPSSPQPSPTHPLPQHHTSTTTTRRNFQHSTQTRKLSIIMPTYIVTCKEDASPEQVQAAKKHATDQGGKIGHEYSLIKGFSVEFPEDQISTLESHEHVKHVEKDQEVKTQ</sequence>
<dbReference type="EMBL" id="LFIW01001749">
    <property type="protein sequence ID" value="KZL81160.1"/>
    <property type="molecule type" value="Genomic_DNA"/>
</dbReference>
<keyword evidence="5" id="KW-1185">Reference proteome</keyword>
<evidence type="ECO:0000259" key="3">
    <source>
        <dbReference type="Pfam" id="PF05922"/>
    </source>
</evidence>
<dbReference type="GO" id="GO:0004866">
    <property type="term" value="F:endopeptidase inhibitor activity"/>
    <property type="evidence" value="ECO:0007669"/>
    <property type="project" value="UniProtKB-ARBA"/>
</dbReference>
<feature type="region of interest" description="Disordered" evidence="2">
    <location>
        <begin position="21"/>
        <end position="53"/>
    </location>
</feature>
<evidence type="ECO:0000256" key="2">
    <source>
        <dbReference type="SAM" id="MobiDB-lite"/>
    </source>
</evidence>
<feature type="non-terminal residue" evidence="4">
    <location>
        <position position="1"/>
    </location>
</feature>
<dbReference type="GO" id="GO:0042144">
    <property type="term" value="P:vacuole fusion, non-autophagic"/>
    <property type="evidence" value="ECO:0007669"/>
    <property type="project" value="TreeGrafter"/>
</dbReference>
<dbReference type="STRING" id="1573173.A0A167BCL2"/>
<evidence type="ECO:0000313" key="4">
    <source>
        <dbReference type="EMBL" id="KZL81160.1"/>
    </source>
</evidence>
<protein>
    <submittedName>
        <fullName evidence="4">Peptidase inhibitor i9</fullName>
    </submittedName>
</protein>
<accession>A0A167BCL2</accession>
<dbReference type="AlphaFoldDB" id="A0A167BCL2"/>
<comment type="caution">
    <text evidence="4">The sequence shown here is derived from an EMBL/GenBank/DDBJ whole genome shotgun (WGS) entry which is preliminary data.</text>
</comment>
<dbReference type="FunFam" id="3.30.70.80:FF:000005">
    <property type="entry name" value="Proteinase inhibitor I2B"/>
    <property type="match status" value="1"/>
</dbReference>
<feature type="compositionally biased region" description="Low complexity" evidence="2">
    <location>
        <begin position="34"/>
        <end position="44"/>
    </location>
</feature>
<comment type="similarity">
    <text evidence="1">Belongs to the protease inhibitor I9 family.</text>
</comment>
<dbReference type="InterPro" id="IPR052471">
    <property type="entry name" value="PBI_I9"/>
</dbReference>
<dbReference type="Pfam" id="PF05922">
    <property type="entry name" value="Inhibitor_I9"/>
    <property type="match status" value="1"/>
</dbReference>
<proteinExistence type="inferred from homology"/>
<organism evidence="4 5">
    <name type="scientific">Colletotrichum incanum</name>
    <name type="common">Soybean anthracnose fungus</name>
    <dbReference type="NCBI Taxonomy" id="1573173"/>
    <lineage>
        <taxon>Eukaryota</taxon>
        <taxon>Fungi</taxon>
        <taxon>Dikarya</taxon>
        <taxon>Ascomycota</taxon>
        <taxon>Pezizomycotina</taxon>
        <taxon>Sordariomycetes</taxon>
        <taxon>Hypocreomycetidae</taxon>
        <taxon>Glomerellales</taxon>
        <taxon>Glomerellaceae</taxon>
        <taxon>Colletotrichum</taxon>
        <taxon>Colletotrichum spaethianum species complex</taxon>
    </lineage>
</organism>
<dbReference type="InterPro" id="IPR010259">
    <property type="entry name" value="S8pro/Inhibitor_I9"/>
</dbReference>
<name>A0A167BCL2_COLIC</name>
<gene>
    <name evidence="4" type="ORF">CI238_08189</name>
</gene>
<evidence type="ECO:0000256" key="1">
    <source>
        <dbReference type="ARBA" id="ARBA00038069"/>
    </source>
</evidence>
<evidence type="ECO:0000313" key="5">
    <source>
        <dbReference type="Proteomes" id="UP000076584"/>
    </source>
</evidence>
<dbReference type="PANTHER" id="PTHR28288">
    <property type="entry name" value="PROTEASE B INHIBITOR 2"/>
    <property type="match status" value="1"/>
</dbReference>
<reference evidence="4 5" key="1">
    <citation type="submission" date="2015-06" db="EMBL/GenBank/DDBJ databases">
        <title>Survival trade-offs in plant roots during colonization by closely related pathogenic and mutualistic fungi.</title>
        <authorList>
            <person name="Hacquard S."/>
            <person name="Kracher B."/>
            <person name="Hiruma K."/>
            <person name="Weinman A."/>
            <person name="Muench P."/>
            <person name="Garrido Oter R."/>
            <person name="Ver Loren van Themaat E."/>
            <person name="Dallerey J.-F."/>
            <person name="Damm U."/>
            <person name="Henrissat B."/>
            <person name="Lespinet O."/>
            <person name="Thon M."/>
            <person name="Kemen E."/>
            <person name="McHardy A.C."/>
            <person name="Schulze-Lefert P."/>
            <person name="O'Connell R.J."/>
        </authorList>
    </citation>
    <scope>NUCLEOTIDE SEQUENCE [LARGE SCALE GENOMIC DNA]</scope>
    <source>
        <strain evidence="4 5">MAFF 238704</strain>
    </source>
</reference>
<dbReference type="Gene3D" id="3.30.70.80">
    <property type="entry name" value="Peptidase S8 propeptide/proteinase inhibitor I9"/>
    <property type="match status" value="1"/>
</dbReference>
<dbReference type="Proteomes" id="UP000076584">
    <property type="component" value="Unassembled WGS sequence"/>
</dbReference>
<feature type="domain" description="Inhibitor I9" evidence="3">
    <location>
        <begin position="63"/>
        <end position="131"/>
    </location>
</feature>